<evidence type="ECO:0000256" key="4">
    <source>
        <dbReference type="ARBA" id="ARBA00022827"/>
    </source>
</evidence>
<evidence type="ECO:0000256" key="5">
    <source>
        <dbReference type="ARBA" id="ARBA00022853"/>
    </source>
</evidence>
<evidence type="ECO:0000313" key="10">
    <source>
        <dbReference type="Proteomes" id="UP000325577"/>
    </source>
</evidence>
<keyword evidence="4" id="KW-0274">FAD</keyword>
<feature type="domain" description="SWIRM" evidence="8">
    <location>
        <begin position="916"/>
        <end position="1016"/>
    </location>
</feature>
<accession>A0A5J5B2N1</accession>
<dbReference type="GO" id="GO:0016705">
    <property type="term" value="F:oxidoreductase activity, acting on paired donors, with incorporation or reduction of molecular oxygen"/>
    <property type="evidence" value="ECO:0007669"/>
    <property type="project" value="UniProtKB-ARBA"/>
</dbReference>
<feature type="compositionally biased region" description="Basic residues" evidence="7">
    <location>
        <begin position="328"/>
        <end position="343"/>
    </location>
</feature>
<dbReference type="Gene3D" id="3.90.660.10">
    <property type="match status" value="1"/>
</dbReference>
<feature type="region of interest" description="Disordered" evidence="7">
    <location>
        <begin position="322"/>
        <end position="361"/>
    </location>
</feature>
<evidence type="ECO:0000256" key="3">
    <source>
        <dbReference type="ARBA" id="ARBA00022630"/>
    </source>
</evidence>
<comment type="similarity">
    <text evidence="2">Belongs to the flavin monoamine oxidase family.</text>
</comment>
<dbReference type="PANTHER" id="PTHR10742:SF410">
    <property type="entry name" value="LYSINE-SPECIFIC HISTONE DEMETHYLASE 2"/>
    <property type="match status" value="1"/>
</dbReference>
<dbReference type="Gene3D" id="1.10.10.10">
    <property type="entry name" value="Winged helix-like DNA-binding domain superfamily/Winged helix DNA-binding domain"/>
    <property type="match status" value="1"/>
</dbReference>
<dbReference type="PROSITE" id="PS50934">
    <property type="entry name" value="SWIRM"/>
    <property type="match status" value="1"/>
</dbReference>
<evidence type="ECO:0000256" key="7">
    <source>
        <dbReference type="SAM" id="MobiDB-lite"/>
    </source>
</evidence>
<dbReference type="Pfam" id="PF01593">
    <property type="entry name" value="Amino_oxidase"/>
    <property type="match status" value="1"/>
</dbReference>
<protein>
    <recommendedName>
        <fullName evidence="8">SWIRM domain-containing protein</fullName>
    </recommendedName>
</protein>
<dbReference type="InterPro" id="IPR057031">
    <property type="entry name" value="SFR19-like_C"/>
</dbReference>
<comment type="cofactor">
    <cofactor evidence="1">
        <name>FAD</name>
        <dbReference type="ChEBI" id="CHEBI:57692"/>
    </cofactor>
</comment>
<gene>
    <name evidence="9" type="ORF">F0562_027163</name>
</gene>
<dbReference type="InterPro" id="IPR009057">
    <property type="entry name" value="Homeodomain-like_sf"/>
</dbReference>
<evidence type="ECO:0000256" key="2">
    <source>
        <dbReference type="ARBA" id="ARBA00005995"/>
    </source>
</evidence>
<dbReference type="Pfam" id="PF23030">
    <property type="entry name" value="SCAF11-like_C"/>
    <property type="match status" value="1"/>
</dbReference>
<organism evidence="9 10">
    <name type="scientific">Nyssa sinensis</name>
    <dbReference type="NCBI Taxonomy" id="561372"/>
    <lineage>
        <taxon>Eukaryota</taxon>
        <taxon>Viridiplantae</taxon>
        <taxon>Streptophyta</taxon>
        <taxon>Embryophyta</taxon>
        <taxon>Tracheophyta</taxon>
        <taxon>Spermatophyta</taxon>
        <taxon>Magnoliopsida</taxon>
        <taxon>eudicotyledons</taxon>
        <taxon>Gunneridae</taxon>
        <taxon>Pentapetalae</taxon>
        <taxon>asterids</taxon>
        <taxon>Cornales</taxon>
        <taxon>Nyssaceae</taxon>
        <taxon>Nyssa</taxon>
    </lineage>
</organism>
<keyword evidence="10" id="KW-1185">Reference proteome</keyword>
<keyword evidence="6" id="KW-0560">Oxidoreductase</keyword>
<reference evidence="9 10" key="1">
    <citation type="submission" date="2019-09" db="EMBL/GenBank/DDBJ databases">
        <title>A chromosome-level genome assembly of the Chinese tupelo Nyssa sinensis.</title>
        <authorList>
            <person name="Yang X."/>
            <person name="Kang M."/>
            <person name="Yang Y."/>
            <person name="Xiong H."/>
            <person name="Wang M."/>
            <person name="Zhang Z."/>
            <person name="Wang Z."/>
            <person name="Wu H."/>
            <person name="Ma T."/>
            <person name="Liu J."/>
            <person name="Xi Z."/>
        </authorList>
    </citation>
    <scope>NUCLEOTIDE SEQUENCE [LARGE SCALE GENOMIC DNA]</scope>
    <source>
        <strain evidence="9">J267</strain>
        <tissue evidence="9">Leaf</tissue>
    </source>
</reference>
<feature type="region of interest" description="Disordered" evidence="7">
    <location>
        <begin position="1860"/>
        <end position="1942"/>
    </location>
</feature>
<dbReference type="InterPro" id="IPR007526">
    <property type="entry name" value="SWIRM"/>
</dbReference>
<dbReference type="EMBL" id="CM018038">
    <property type="protein sequence ID" value="KAA8537555.1"/>
    <property type="molecule type" value="Genomic_DNA"/>
</dbReference>
<dbReference type="InterPro" id="IPR036188">
    <property type="entry name" value="FAD/NAD-bd_sf"/>
</dbReference>
<evidence type="ECO:0000256" key="1">
    <source>
        <dbReference type="ARBA" id="ARBA00001974"/>
    </source>
</evidence>
<dbReference type="Proteomes" id="UP000325577">
    <property type="component" value="Linkage Group LG15"/>
</dbReference>
<dbReference type="OrthoDB" id="5046242at2759"/>
<dbReference type="PANTHER" id="PTHR10742">
    <property type="entry name" value="FLAVIN MONOAMINE OXIDASE"/>
    <property type="match status" value="1"/>
</dbReference>
<name>A0A5J5B2N1_9ASTE</name>
<keyword evidence="3" id="KW-0285">Flavoprotein</keyword>
<feature type="compositionally biased region" description="Polar residues" evidence="7">
    <location>
        <begin position="21"/>
        <end position="31"/>
    </location>
</feature>
<feature type="region of interest" description="Disordered" evidence="7">
    <location>
        <begin position="488"/>
        <end position="511"/>
    </location>
</feature>
<sequence length="2480" mass="271641">MSFEQSVEDWPTSVRRGPRPNSFQEGDANANTSLSSTNLLTGAHRCFNIQGSMGVVNLGQLQFCCVWLGLVQGRLHVGSDNKSGIGLDLEYLSQKARVKKMDGEEKKSGSKKRLKPNEVGFGSDDDEPIGSLFRLKSRRNIKKVKVGLDGNGDKGKEVEVRMKKLVVEDEDLGGMDDTLASFRKKLKGPKKDSGSRIMTGRSLDMNAAALSVQCLNGPVKDGCLAVESISKTVQAVHVSGDDRFQGTSDAELGKIGKEKTKRPKIPSSMKKTRGNTELDDASDGQRSGDNSLQNQKKCVLEHGDHCLNEDSEDSLSAFFRKAQSGSIRKSRSSLRPKERRRTQVPKDRLSPNSDNLSEGSLPVPVRRFKSASELAQKILKSDDSLHQCSGRILIDSAHDQDRIGIHQSSDDSFCQVYGCVQENPSSVDPKQELACAPVIAKEIVKYSDSVYGGYSEAVPGVSVPISLRQRSETCLSACSNTTSKLQDGEVNRQSAGIQDRPTVDPHGSEHPCDQDSEEFICMKVKDDCSLPTQESMSEIQTFNDGLKNCSLVKAIDFVHGVVEMSDQIMAPEQMEKINRFDEGVSNVGVHDELDQQCKSLWTGDHKTCSSSGKEVQGPYFDDVSLCRSCEDVSHKSIKQLTGETLEQSAKSSSPNFLPCNEKMAADSKFEDGIDCDPHLKDLQASQHRSTYSAFGSPNKEETCSDYDGANQICGTCEVTDLASVSSPKVDASVSDSRLCPLTPCEVHKPEFAIQINHQEQMLKSGDNRNYDSQELCPNESVTSIQKYGSSSHQLSEDTSKGACSPSQGYLSGNEEANEASSPYITLDQNGSCAEVAGSVPGPEIKDNKQSAAQRALRKPKKLRHGDMAYEGDADWETLIHEQGFLESHQIGYGDQCFKTRGKFNSSSIMVPEAENGGAAAVSAGLKARAVGPVEKIKFKEVLKRRGGLQEYLECRNHILGLWSKDVSRILPLTDCGVTAIPLVDEPPRASLVREIYQFLDQSGYINVGVASTKEIAESGAKQNLELSKEKYFGEKLGASVADSDGVSFILGRARNSEASAEVKNGVIFDDENQLEGATKDGRLVSQRTMELSTQTEPEECRAHRYQENGCIDAKPPNGMVNLDILGSNLSNEVFDGGRVPVIAPELTTHLHSVQPASIDQMEGNHQMLRDSAVRNRIIVIGAGPAGLTAARHLQRQGFSVTVLEARNRLGGRVYTDCSSISVPVDLGASIITGVEADVATERRPDPSSVICAQLGLELTVLNSDCPLHDIVTGQKVPADLDEALEAEYNSLLDDMVLLIAQKGEHAMRMSLEDGLEYALKSRRMGRLGRNYVERELLNSGDSFVDSEKISDGKFLENNRFKEEVLSPLERRVMDWHFAHLEYGCAASLKEVSLPYWNQDDVYGGFGGAHCMIKGGYSTAVESLGEGLCIHLNHVVTDISYRTKDCGANDDQCNKVKVSTSNGTEFLGDAVLITVPLGCLKAEAIKFSPPLPQWKHLSIQRLGFGVLNKVVLEFPEVFWDDSVDYFGATAEERNRRGQCFMFWNVKKTVGAPVLIALVVGKAAIDGQNMSSSDHVNHALMVLRKLFGEASVPEPVASVVTDWGRDPYSCGAYSYVAVGASGEDYDILGRPVENCLFFAGEATCKEHPDTVGGAMMSGLREAVRIIDILSTGNDYRAEVEAMEAAQRHSDSERNEVRDIMKRLEAVELSNALYKNSLDGAQILTREGLLQNMFFNAKTTAGRLHLAKELLNLPAEDLKSFAGTREGLSMLNSWILDSMGKDGTQLLRHCVRLLVLVSTNLLAVRLSGIGKTVKEKVCVHTSRDIRAIASQLVSVWIEVFRKEKASNGGLKLMRQLTAVDSSKSKSNLASGKAPLLTSHGASENKGSSQVPASAGSHLPPSANIKKINSKPVKIETRADAKLEVKSSRSQGSAGRQDSRGDDDQNFAMSEDEQAAFAAAEAARAAALAAAEAYASSEAKCNSLLQLPKIPSFHKFARREQYAQMDMSDIRRKWSGGVLGRQDCISEIDSRNCRVRDWSVDFSAACVNLDSSKKSVDNLSQRSQSNEIACQLNFREHSGESAAVDSSIFTKAWVDAAGSVGVKDYSAIERWQSQAAAADSDFFQRAMHIRDEEDSNTNSKLPSWKSEGLANESSVSQVMMNKELVGNQPRGAEHIKQAVVDYVASLLMPLYKARKIDKEGYKSIMKKTATKVMEQATDAEKAMAVFEFLDFKRKNKIRAFVDRHQLHSKINIRLLSWVVINQEFQAKGGINSCLCRLSRPLACCSSFIYADLHGHLCLASILLFKLQWREVLFIVSKGYTALHHRLPTRVNLATSADNVALLQSREDWEATQFHHRLPTRVNLATSADNVAFLQSRGDKELVSRGILAFIHLYSWGAYQRAGECKIQIGPYIYHLFSLSTRATDPGQDWKGHGRLGHRIAVLSARRDGVFRSHSLNMSSTFSGDETAPFFGFLGAAAALVFSCN</sequence>
<dbReference type="PRINTS" id="PR00419">
    <property type="entry name" value="ADXRDTASE"/>
</dbReference>
<dbReference type="InterPro" id="IPR036388">
    <property type="entry name" value="WH-like_DNA-bd_sf"/>
</dbReference>
<dbReference type="SUPFAM" id="SSF51905">
    <property type="entry name" value="FAD/NAD(P)-binding domain"/>
    <property type="match status" value="1"/>
</dbReference>
<dbReference type="Pfam" id="PF04433">
    <property type="entry name" value="SWIRM"/>
    <property type="match status" value="1"/>
</dbReference>
<feature type="region of interest" description="Disordered" evidence="7">
    <location>
        <begin position="98"/>
        <end position="123"/>
    </location>
</feature>
<dbReference type="InterPro" id="IPR002937">
    <property type="entry name" value="Amino_oxidase"/>
</dbReference>
<feature type="compositionally biased region" description="Basic and acidic residues" evidence="7">
    <location>
        <begin position="501"/>
        <end position="511"/>
    </location>
</feature>
<feature type="region of interest" description="Disordered" evidence="7">
    <location>
        <begin position="1"/>
        <end position="31"/>
    </location>
</feature>
<dbReference type="GO" id="GO:0141052">
    <property type="term" value="F:histone H3 demethylase activity"/>
    <property type="evidence" value="ECO:0007669"/>
    <property type="project" value="UniProtKB-ARBA"/>
</dbReference>
<evidence type="ECO:0000313" key="9">
    <source>
        <dbReference type="EMBL" id="KAA8537555.1"/>
    </source>
</evidence>
<evidence type="ECO:0000256" key="6">
    <source>
        <dbReference type="ARBA" id="ARBA00023002"/>
    </source>
</evidence>
<evidence type="ECO:0000259" key="8">
    <source>
        <dbReference type="PROSITE" id="PS50934"/>
    </source>
</evidence>
<proteinExistence type="inferred from homology"/>
<keyword evidence="5" id="KW-0156">Chromatin regulator</keyword>
<feature type="compositionally biased region" description="Polar residues" evidence="7">
    <location>
        <begin position="1876"/>
        <end position="1888"/>
    </location>
</feature>
<feature type="compositionally biased region" description="Basic and acidic residues" evidence="7">
    <location>
        <begin position="99"/>
        <end position="108"/>
    </location>
</feature>
<feature type="compositionally biased region" description="Basic and acidic residues" evidence="7">
    <location>
        <begin position="1909"/>
        <end position="1923"/>
    </location>
</feature>
<dbReference type="SUPFAM" id="SSF54373">
    <property type="entry name" value="FAD-linked reductases, C-terminal domain"/>
    <property type="match status" value="1"/>
</dbReference>
<feature type="region of interest" description="Disordered" evidence="7">
    <location>
        <begin position="243"/>
        <end position="292"/>
    </location>
</feature>
<dbReference type="InterPro" id="IPR050281">
    <property type="entry name" value="Flavin_monoamine_oxidase"/>
</dbReference>
<dbReference type="SUPFAM" id="SSF46689">
    <property type="entry name" value="Homeodomain-like"/>
    <property type="match status" value="1"/>
</dbReference>
<feature type="region of interest" description="Disordered" evidence="7">
    <location>
        <begin position="786"/>
        <end position="819"/>
    </location>
</feature>
<dbReference type="Gene3D" id="3.50.50.60">
    <property type="entry name" value="FAD/NAD(P)-binding domain"/>
    <property type="match status" value="1"/>
</dbReference>